<gene>
    <name evidence="1" type="ORF">FBU59_003795</name>
</gene>
<dbReference type="Proteomes" id="UP001150603">
    <property type="component" value="Unassembled WGS sequence"/>
</dbReference>
<evidence type="ECO:0000313" key="1">
    <source>
        <dbReference type="EMBL" id="KAJ1940492.1"/>
    </source>
</evidence>
<dbReference type="EMBL" id="JANBPW010002529">
    <property type="protein sequence ID" value="KAJ1940492.1"/>
    <property type="molecule type" value="Genomic_DNA"/>
</dbReference>
<sequence length="364" mass="40048">AHEKLFEKDDSIAAHWSTKHTPKNKRVGEPIEQESSKRQKIEPLFKTPVKAPAKERAATRAVSAKVTRVKPAAAATTGSKTVAVGRTTRAGRGQLTSTTLFADAKKPTENASRRVTRKAPLPKWKPAKPAETASSEKLTVEKIVEKALEKQAPVQGPMTPKKKNVAERIKTPRKPAVAEDRPVTRSMSPRKPAAKPTEPEAPATPARKPPVPRRIATPKSKLPAARKAPTKPTTHPIPDLSHVESKVKAFINKPVERKQKREDKPKRETKRIPKPTAKPAAMKLTNTERTERTEKTKTDDDNNIPHYMKSTRAAEGRSKGAHAKPQPPIKDNATAKERGTRARAAPYKRPANPRTAAKTAEKKV</sequence>
<reference evidence="1" key="1">
    <citation type="submission" date="2022-07" db="EMBL/GenBank/DDBJ databases">
        <title>Phylogenomic reconstructions and comparative analyses of Kickxellomycotina fungi.</title>
        <authorList>
            <person name="Reynolds N.K."/>
            <person name="Stajich J.E."/>
            <person name="Barry K."/>
            <person name="Grigoriev I.V."/>
            <person name="Crous P."/>
            <person name="Smith M.E."/>
        </authorList>
    </citation>
    <scope>NUCLEOTIDE SEQUENCE</scope>
    <source>
        <strain evidence="1">NRRL 5244</strain>
    </source>
</reference>
<name>A0ACC1J7F5_9FUNG</name>
<evidence type="ECO:0000313" key="2">
    <source>
        <dbReference type="Proteomes" id="UP001150603"/>
    </source>
</evidence>
<comment type="caution">
    <text evidence="1">The sequence shown here is derived from an EMBL/GenBank/DDBJ whole genome shotgun (WGS) entry which is preliminary data.</text>
</comment>
<feature type="non-terminal residue" evidence="1">
    <location>
        <position position="1"/>
    </location>
</feature>
<accession>A0ACC1J7F5</accession>
<proteinExistence type="predicted"/>
<organism evidence="1 2">
    <name type="scientific">Linderina macrospora</name>
    <dbReference type="NCBI Taxonomy" id="4868"/>
    <lineage>
        <taxon>Eukaryota</taxon>
        <taxon>Fungi</taxon>
        <taxon>Fungi incertae sedis</taxon>
        <taxon>Zoopagomycota</taxon>
        <taxon>Kickxellomycotina</taxon>
        <taxon>Kickxellomycetes</taxon>
        <taxon>Kickxellales</taxon>
        <taxon>Kickxellaceae</taxon>
        <taxon>Linderina</taxon>
    </lineage>
</organism>
<keyword evidence="2" id="KW-1185">Reference proteome</keyword>
<protein>
    <submittedName>
        <fullName evidence="1">Uncharacterized protein</fullName>
    </submittedName>
</protein>